<dbReference type="GO" id="GO:0005509">
    <property type="term" value="F:calcium ion binding"/>
    <property type="evidence" value="ECO:0007669"/>
    <property type="project" value="InterPro"/>
</dbReference>
<dbReference type="PROSITE" id="PS01187">
    <property type="entry name" value="EGF_CA"/>
    <property type="match status" value="1"/>
</dbReference>
<gene>
    <name evidence="9" type="ORF">OFUS_LOCUS3809</name>
</gene>
<dbReference type="EMBL" id="CAIIXF020000002">
    <property type="protein sequence ID" value="CAH1776653.1"/>
    <property type="molecule type" value="Genomic_DNA"/>
</dbReference>
<dbReference type="InterPro" id="IPR000152">
    <property type="entry name" value="EGF-type_Asp/Asn_hydroxyl_site"/>
</dbReference>
<comment type="caution">
    <text evidence="9">The sequence shown here is derived from an EMBL/GenBank/DDBJ whole genome shotgun (WGS) entry which is preliminary data.</text>
</comment>
<dbReference type="GO" id="GO:0005112">
    <property type="term" value="F:Notch binding"/>
    <property type="evidence" value="ECO:0007669"/>
    <property type="project" value="TreeGrafter"/>
</dbReference>
<evidence type="ECO:0000256" key="5">
    <source>
        <dbReference type="ARBA" id="ARBA00023180"/>
    </source>
</evidence>
<dbReference type="PANTHER" id="PTHR12916:SF9">
    <property type="entry name" value="NEUROGENIC LOCUS NOTCH HOMOLOG PROTEIN 1-RELATED"/>
    <property type="match status" value="1"/>
</dbReference>
<organism evidence="9 10">
    <name type="scientific">Owenia fusiformis</name>
    <name type="common">Polychaete worm</name>
    <dbReference type="NCBI Taxonomy" id="6347"/>
    <lineage>
        <taxon>Eukaryota</taxon>
        <taxon>Metazoa</taxon>
        <taxon>Spiralia</taxon>
        <taxon>Lophotrochozoa</taxon>
        <taxon>Annelida</taxon>
        <taxon>Polychaeta</taxon>
        <taxon>Sedentaria</taxon>
        <taxon>Canalipalpata</taxon>
        <taxon>Sabellida</taxon>
        <taxon>Oweniida</taxon>
        <taxon>Oweniidae</taxon>
        <taxon>Owenia</taxon>
    </lineage>
</organism>
<feature type="transmembrane region" description="Helical" evidence="7">
    <location>
        <begin position="73"/>
        <end position="99"/>
    </location>
</feature>
<dbReference type="SUPFAM" id="SSF57196">
    <property type="entry name" value="EGF/Laminin"/>
    <property type="match status" value="1"/>
</dbReference>
<keyword evidence="2" id="KW-0732">Signal</keyword>
<keyword evidence="7" id="KW-0812">Transmembrane</keyword>
<comment type="caution">
    <text evidence="6">Lacks conserved residue(s) required for the propagation of feature annotation.</text>
</comment>
<dbReference type="InterPro" id="IPR018097">
    <property type="entry name" value="EGF_Ca-bd_CS"/>
</dbReference>
<keyword evidence="10" id="KW-1185">Reference proteome</keyword>
<dbReference type="FunFam" id="2.10.25.10:FF:000472">
    <property type="entry name" value="Uncharacterized protein, isoform A"/>
    <property type="match status" value="1"/>
</dbReference>
<evidence type="ECO:0000313" key="10">
    <source>
        <dbReference type="Proteomes" id="UP000749559"/>
    </source>
</evidence>
<keyword evidence="7" id="KW-0472">Membrane</keyword>
<dbReference type="GO" id="GO:0007219">
    <property type="term" value="P:Notch signaling pathway"/>
    <property type="evidence" value="ECO:0007669"/>
    <property type="project" value="TreeGrafter"/>
</dbReference>
<dbReference type="CDD" id="cd00054">
    <property type="entry name" value="EGF_CA"/>
    <property type="match status" value="1"/>
</dbReference>
<sequence>MDAACIHPGPWLDTVYIPARYVPRTSVDIDECASDPCLNEAYCTDRIDKYNCTCKYGFIGHRCEQYDLYQRSIWAMLFFLIAITLLLIIFLDVWMCVLWGKLKLGVKWIQTNTRETPDVHVYRPMDKNIKETTTDLSNHQADELLKDISQLFQIVEERVALQHNMMMTSHDNREDKTQNDVMGLIDEIENRLRVYRTTLTQSGETSLIY</sequence>
<keyword evidence="3" id="KW-0677">Repeat</keyword>
<dbReference type="PROSITE" id="PS00022">
    <property type="entry name" value="EGF_1"/>
    <property type="match status" value="1"/>
</dbReference>
<dbReference type="Pfam" id="PF00008">
    <property type="entry name" value="EGF"/>
    <property type="match status" value="1"/>
</dbReference>
<dbReference type="PROSITE" id="PS01186">
    <property type="entry name" value="EGF_2"/>
    <property type="match status" value="1"/>
</dbReference>
<evidence type="ECO:0000256" key="2">
    <source>
        <dbReference type="ARBA" id="ARBA00022729"/>
    </source>
</evidence>
<evidence type="ECO:0000313" key="9">
    <source>
        <dbReference type="EMBL" id="CAH1776653.1"/>
    </source>
</evidence>
<evidence type="ECO:0000256" key="7">
    <source>
        <dbReference type="SAM" id="Phobius"/>
    </source>
</evidence>
<dbReference type="PROSITE" id="PS00010">
    <property type="entry name" value="ASX_HYDROXYL"/>
    <property type="match status" value="1"/>
</dbReference>
<evidence type="ECO:0000256" key="6">
    <source>
        <dbReference type="PROSITE-ProRule" id="PRU00076"/>
    </source>
</evidence>
<evidence type="ECO:0000256" key="4">
    <source>
        <dbReference type="ARBA" id="ARBA00023157"/>
    </source>
</evidence>
<dbReference type="SMART" id="SM00181">
    <property type="entry name" value="EGF"/>
    <property type="match status" value="1"/>
</dbReference>
<reference evidence="9" key="1">
    <citation type="submission" date="2022-03" db="EMBL/GenBank/DDBJ databases">
        <authorList>
            <person name="Martin C."/>
        </authorList>
    </citation>
    <scope>NUCLEOTIDE SEQUENCE</scope>
</reference>
<feature type="domain" description="EGF-like" evidence="8">
    <location>
        <begin position="28"/>
        <end position="64"/>
    </location>
</feature>
<proteinExistence type="predicted"/>
<dbReference type="PANTHER" id="PTHR12916">
    <property type="entry name" value="CYTOCHROME C OXIDASE POLYPEPTIDE VIC-2"/>
    <property type="match status" value="1"/>
</dbReference>
<dbReference type="InterPro" id="IPR000742">
    <property type="entry name" value="EGF"/>
</dbReference>
<evidence type="ECO:0000259" key="8">
    <source>
        <dbReference type="PROSITE" id="PS50026"/>
    </source>
</evidence>
<dbReference type="AlphaFoldDB" id="A0A8S4N6F8"/>
<keyword evidence="4 6" id="KW-1015">Disulfide bond</keyword>
<dbReference type="Proteomes" id="UP000749559">
    <property type="component" value="Unassembled WGS sequence"/>
</dbReference>
<evidence type="ECO:0000256" key="1">
    <source>
        <dbReference type="ARBA" id="ARBA00022536"/>
    </source>
</evidence>
<keyword evidence="1 6" id="KW-0245">EGF-like domain</keyword>
<accession>A0A8S4N6F8</accession>
<evidence type="ECO:0000256" key="3">
    <source>
        <dbReference type="ARBA" id="ARBA00022737"/>
    </source>
</evidence>
<name>A0A8S4N6F8_OWEFU</name>
<dbReference type="Gene3D" id="2.10.25.10">
    <property type="entry name" value="Laminin"/>
    <property type="match status" value="1"/>
</dbReference>
<protein>
    <recommendedName>
        <fullName evidence="8">EGF-like domain-containing protein</fullName>
    </recommendedName>
</protein>
<dbReference type="OrthoDB" id="430340at2759"/>
<keyword evidence="5" id="KW-0325">Glycoprotein</keyword>
<keyword evidence="7" id="KW-1133">Transmembrane helix</keyword>
<dbReference type="InterPro" id="IPR001881">
    <property type="entry name" value="EGF-like_Ca-bd_dom"/>
</dbReference>
<dbReference type="PROSITE" id="PS50026">
    <property type="entry name" value="EGF_3"/>
    <property type="match status" value="1"/>
</dbReference>
<feature type="disulfide bond" evidence="6">
    <location>
        <begin position="54"/>
        <end position="63"/>
    </location>
</feature>
<dbReference type="SMART" id="SM00179">
    <property type="entry name" value="EGF_CA"/>
    <property type="match status" value="1"/>
</dbReference>